<evidence type="ECO:0000313" key="5">
    <source>
        <dbReference type="Proteomes" id="UP000193928"/>
    </source>
</evidence>
<name>A0A1A6BBG4_MYCGO</name>
<dbReference type="PANTHER" id="PTHR33055">
    <property type="entry name" value="TRANSPOSASE FOR INSERTION SEQUENCE ELEMENT IS1111A"/>
    <property type="match status" value="1"/>
</dbReference>
<proteinExistence type="predicted"/>
<reference evidence="2 4" key="2">
    <citation type="submission" date="2016-06" db="EMBL/GenBank/DDBJ databases">
        <authorList>
            <person name="Kjaerup R.B."/>
            <person name="Dalgaard T.S."/>
            <person name="Juul-Madsen H.R."/>
        </authorList>
    </citation>
    <scope>NUCLEOTIDE SEQUENCE [LARGE SCALE GENOMIC DNA]</scope>
    <source>
        <strain evidence="2 4">1245752.6</strain>
    </source>
</reference>
<dbReference type="GO" id="GO:0006313">
    <property type="term" value="P:DNA transposition"/>
    <property type="evidence" value="ECO:0007669"/>
    <property type="project" value="InterPro"/>
</dbReference>
<dbReference type="EMBL" id="LQOY01000212">
    <property type="protein sequence ID" value="ORV72416.1"/>
    <property type="molecule type" value="Genomic_DNA"/>
</dbReference>
<dbReference type="Proteomes" id="UP000093757">
    <property type="component" value="Unassembled WGS sequence"/>
</dbReference>
<accession>A0A1A6BBG4</accession>
<keyword evidence="5" id="KW-1185">Reference proteome</keyword>
<gene>
    <name evidence="2" type="ORF">A9W98_29595</name>
    <name evidence="3" type="ORF">AWC08_04000</name>
</gene>
<reference evidence="3 5" key="1">
    <citation type="submission" date="2016-01" db="EMBL/GenBank/DDBJ databases">
        <title>The new phylogeny of the genus Mycobacterium.</title>
        <authorList>
            <person name="Tarcisio F."/>
            <person name="Conor M."/>
            <person name="Antonella G."/>
            <person name="Elisabetta G."/>
            <person name="Giulia F.S."/>
            <person name="Sara T."/>
            <person name="Anna F."/>
            <person name="Clotilde B."/>
            <person name="Roberto B."/>
            <person name="Veronica D.S."/>
            <person name="Fabio R."/>
            <person name="Monica P."/>
            <person name="Olivier J."/>
            <person name="Enrico T."/>
            <person name="Nicola S."/>
        </authorList>
    </citation>
    <scope>NUCLEOTIDE SEQUENCE [LARGE SCALE GENOMIC DNA]</scope>
    <source>
        <strain evidence="3 5">DSM 44160</strain>
    </source>
</reference>
<dbReference type="Proteomes" id="UP000193928">
    <property type="component" value="Unassembled WGS sequence"/>
</dbReference>
<dbReference type="InterPro" id="IPR002525">
    <property type="entry name" value="Transp_IS110-like_N"/>
</dbReference>
<protein>
    <recommendedName>
        <fullName evidence="1">Transposase IS110-like N-terminal domain-containing protein</fullName>
    </recommendedName>
</protein>
<dbReference type="EMBL" id="MAEM01000436">
    <property type="protein sequence ID" value="OBR99578.1"/>
    <property type="molecule type" value="Genomic_DNA"/>
</dbReference>
<comment type="caution">
    <text evidence="2">The sequence shown here is derived from an EMBL/GenBank/DDBJ whole genome shotgun (WGS) entry which is preliminary data.</text>
</comment>
<evidence type="ECO:0000313" key="4">
    <source>
        <dbReference type="Proteomes" id="UP000093757"/>
    </source>
</evidence>
<dbReference type="Pfam" id="PF01548">
    <property type="entry name" value="DEDD_Tnp_IS110"/>
    <property type="match status" value="1"/>
</dbReference>
<dbReference type="PANTHER" id="PTHR33055:SF13">
    <property type="entry name" value="TRANSPOSASE"/>
    <property type="match status" value="1"/>
</dbReference>
<evidence type="ECO:0000313" key="3">
    <source>
        <dbReference type="EMBL" id="ORV72416.1"/>
    </source>
</evidence>
<sequence length="90" mass="9936">MTSQILALREHLIAQKVTCVVIESTSDYWKPFYYLLDDELNMMLINASRVRNVPGRKTDVSDAAWLADLGAHGLVTASLVPPPPIRVGGK</sequence>
<dbReference type="InterPro" id="IPR047650">
    <property type="entry name" value="Transpos_IS110"/>
</dbReference>
<organism evidence="2 4">
    <name type="scientific">Mycobacterium gordonae</name>
    <dbReference type="NCBI Taxonomy" id="1778"/>
    <lineage>
        <taxon>Bacteria</taxon>
        <taxon>Bacillati</taxon>
        <taxon>Actinomycetota</taxon>
        <taxon>Actinomycetes</taxon>
        <taxon>Mycobacteriales</taxon>
        <taxon>Mycobacteriaceae</taxon>
        <taxon>Mycobacterium</taxon>
    </lineage>
</organism>
<evidence type="ECO:0000259" key="1">
    <source>
        <dbReference type="Pfam" id="PF01548"/>
    </source>
</evidence>
<dbReference type="GO" id="GO:0003677">
    <property type="term" value="F:DNA binding"/>
    <property type="evidence" value="ECO:0007669"/>
    <property type="project" value="InterPro"/>
</dbReference>
<feature type="domain" description="Transposase IS110-like N-terminal" evidence="1">
    <location>
        <begin position="11"/>
        <end position="72"/>
    </location>
</feature>
<dbReference type="GO" id="GO:0004803">
    <property type="term" value="F:transposase activity"/>
    <property type="evidence" value="ECO:0007669"/>
    <property type="project" value="InterPro"/>
</dbReference>
<dbReference type="AlphaFoldDB" id="A0A1A6BBG4"/>
<evidence type="ECO:0000313" key="2">
    <source>
        <dbReference type="EMBL" id="OBR99578.1"/>
    </source>
</evidence>